<proteinExistence type="predicted"/>
<dbReference type="Proteomes" id="UP000694240">
    <property type="component" value="Chromosome 13"/>
</dbReference>
<dbReference type="EMBL" id="JAEFBK010000013">
    <property type="protein sequence ID" value="KAG7534373.1"/>
    <property type="molecule type" value="Genomic_DNA"/>
</dbReference>
<dbReference type="PROSITE" id="PS50081">
    <property type="entry name" value="ZF_DAG_PE_2"/>
    <property type="match status" value="1"/>
</dbReference>
<dbReference type="SMART" id="SM00249">
    <property type="entry name" value="PHD"/>
    <property type="match status" value="3"/>
</dbReference>
<dbReference type="Pfam" id="PF03107">
    <property type="entry name" value="C1_2"/>
    <property type="match status" value="5"/>
</dbReference>
<accession>A0A8T1XIF3</accession>
<keyword evidence="4" id="KW-0862">Zinc</keyword>
<evidence type="ECO:0000256" key="3">
    <source>
        <dbReference type="ARBA" id="ARBA00022771"/>
    </source>
</evidence>
<dbReference type="Pfam" id="PF22926">
    <property type="entry name" value="C1-like_CT"/>
    <property type="match status" value="1"/>
</dbReference>
<evidence type="ECO:0000313" key="6">
    <source>
        <dbReference type="EMBL" id="KAG7534373.1"/>
    </source>
</evidence>
<dbReference type="InterPro" id="IPR053192">
    <property type="entry name" value="Vacuole_Formation_Reg"/>
</dbReference>
<keyword evidence="2" id="KW-0677">Repeat</keyword>
<evidence type="ECO:0000313" key="7">
    <source>
        <dbReference type="Proteomes" id="UP000694240"/>
    </source>
</evidence>
<name>A0A8T1XIF3_9BRAS</name>
<keyword evidence="7" id="KW-1185">Reference proteome</keyword>
<dbReference type="GO" id="GO:0008270">
    <property type="term" value="F:zinc ion binding"/>
    <property type="evidence" value="ECO:0007669"/>
    <property type="project" value="UniProtKB-KW"/>
</dbReference>
<feature type="domain" description="Phorbol-ester/DAG-type" evidence="5">
    <location>
        <begin position="361"/>
        <end position="412"/>
    </location>
</feature>
<dbReference type="PANTHER" id="PTHR32410:SF153">
    <property type="entry name" value="CHP-RICH ZINC FINGER PROTEIN-LIKE-RELATED"/>
    <property type="match status" value="1"/>
</dbReference>
<dbReference type="AlphaFoldDB" id="A0A8T1XIF3"/>
<dbReference type="InterPro" id="IPR001965">
    <property type="entry name" value="Znf_PHD"/>
</dbReference>
<evidence type="ECO:0000256" key="1">
    <source>
        <dbReference type="ARBA" id="ARBA00022723"/>
    </source>
</evidence>
<evidence type="ECO:0000256" key="4">
    <source>
        <dbReference type="ARBA" id="ARBA00022833"/>
    </source>
</evidence>
<dbReference type="InterPro" id="IPR004146">
    <property type="entry name" value="DC1"/>
</dbReference>
<protein>
    <submittedName>
        <fullName evidence="6">DC1</fullName>
    </submittedName>
</protein>
<dbReference type="InterPro" id="IPR002219">
    <property type="entry name" value="PKC_DAG/PE"/>
</dbReference>
<dbReference type="PANTHER" id="PTHR32410">
    <property type="entry name" value="CYSTEINE/HISTIDINE-RICH C1 DOMAIN FAMILY PROTEIN"/>
    <property type="match status" value="1"/>
</dbReference>
<gene>
    <name evidence="6" type="ORF">ISN45_Aa08g019360</name>
</gene>
<organism evidence="6 7">
    <name type="scientific">Arabidopsis thaliana x Arabidopsis arenosa</name>
    <dbReference type="NCBI Taxonomy" id="1240361"/>
    <lineage>
        <taxon>Eukaryota</taxon>
        <taxon>Viridiplantae</taxon>
        <taxon>Streptophyta</taxon>
        <taxon>Embryophyta</taxon>
        <taxon>Tracheophyta</taxon>
        <taxon>Spermatophyta</taxon>
        <taxon>Magnoliopsida</taxon>
        <taxon>eudicotyledons</taxon>
        <taxon>Gunneridae</taxon>
        <taxon>Pentapetalae</taxon>
        <taxon>rosids</taxon>
        <taxon>malvids</taxon>
        <taxon>Brassicales</taxon>
        <taxon>Brassicaceae</taxon>
        <taxon>Camelineae</taxon>
        <taxon>Arabidopsis</taxon>
    </lineage>
</organism>
<sequence length="665" mass="77058">MSSVGVFRKKEKDGKYFWVFTLAQTENPTTSGETLSINSGGDDFPFQPLFFCPAARIKFQKLKLTEEDKKKFQPFNSSSHFPSTRSGDHKGGSLLDCDQHDICKLPLVPLFWCNNKKPSFDELGCGACGMAVFSRTYFACLQCQNHFHKECVQSPLEIKHPTHPFHPLRLCSYIKYFKKCIRCGKFISMDMLYHCTTCDLSMHTVCAMRSILFVIDHPKSHPHPLTFFPAQASLVCSFCAMIKKLDPTYICIECVFVIHIDCMGFPHVIRISRHHHRISFTSSLPSGDLSCSACHQRVDNDYGAYACNKCDAYVVHSKCALNRKVWDGKYLEDVPEEDDMIDDGEPFERIADGIILHPFHSHRLRLEIFKVYGENKYCQGCALPIHEGQFYSCMECHYILHESCAKAPRMKRYPLYPHPLILKVATTEHGNGYFRCSECSRDGNGFFYEYRKEKEVFRLDIRCASIIEPFEYQGHEHPLFLPWYTKEKTRCQMCKYESYESKLNCLECDYSICFRCATFPYKARYKHDSHFLTICDGKEASDQPDWCEVCECKIEEVKKPGYKIDKKTELRFYKCNEYCCTTLHVDCLFGGDMYMKPGETENLSFSQYSFKDQDWDCIDVRALLNSSLSRPICIGCMRRCPFPIFFKSNRYGEIYCSVDCLGFAP</sequence>
<reference evidence="6 7" key="1">
    <citation type="submission" date="2020-12" db="EMBL/GenBank/DDBJ databases">
        <title>Concerted genomic and epigenomic changes stabilize Arabidopsis allopolyploids.</title>
        <authorList>
            <person name="Chen Z."/>
        </authorList>
    </citation>
    <scope>NUCLEOTIDE SEQUENCE [LARGE SCALE GENOMIC DNA]</scope>
    <source>
        <strain evidence="6">Allo738</strain>
        <tissue evidence="6">Leaf</tissue>
    </source>
</reference>
<evidence type="ECO:0000259" key="5">
    <source>
        <dbReference type="PROSITE" id="PS50081"/>
    </source>
</evidence>
<keyword evidence="1" id="KW-0479">Metal-binding</keyword>
<dbReference type="InterPro" id="IPR054483">
    <property type="entry name" value="DC1-like_CT"/>
</dbReference>
<comment type="caution">
    <text evidence="6">The sequence shown here is derived from an EMBL/GenBank/DDBJ whole genome shotgun (WGS) entry which is preliminary data.</text>
</comment>
<evidence type="ECO:0000256" key="2">
    <source>
        <dbReference type="ARBA" id="ARBA00022737"/>
    </source>
</evidence>
<keyword evidence="3" id="KW-0863">Zinc-finger</keyword>